<keyword evidence="2 4" id="KW-0472">Membrane</keyword>
<dbReference type="InterPro" id="IPR017687">
    <property type="entry name" value="BamB"/>
</dbReference>
<evidence type="ECO:0000313" key="7">
    <source>
        <dbReference type="Proteomes" id="UP000242205"/>
    </source>
</evidence>
<dbReference type="PANTHER" id="PTHR34512:SF30">
    <property type="entry name" value="OUTER MEMBRANE PROTEIN ASSEMBLY FACTOR BAMB"/>
    <property type="match status" value="1"/>
</dbReference>
<name>A0A2I6S4C2_9RHOO</name>
<dbReference type="EMBL" id="CP025682">
    <property type="protein sequence ID" value="AUN94088.1"/>
    <property type="molecule type" value="Genomic_DNA"/>
</dbReference>
<protein>
    <recommendedName>
        <fullName evidence="4">Outer membrane protein assembly factor BamB</fullName>
    </recommendedName>
</protein>
<accession>A0A2I6S4C2</accession>
<dbReference type="InterPro" id="IPR015943">
    <property type="entry name" value="WD40/YVTN_repeat-like_dom_sf"/>
</dbReference>
<evidence type="ECO:0000256" key="3">
    <source>
        <dbReference type="ARBA" id="ARBA00023237"/>
    </source>
</evidence>
<evidence type="ECO:0000256" key="1">
    <source>
        <dbReference type="ARBA" id="ARBA00022729"/>
    </source>
</evidence>
<organism evidence="6 7">
    <name type="scientific">Pseudazoarcus pumilus</name>
    <dbReference type="NCBI Taxonomy" id="2067960"/>
    <lineage>
        <taxon>Bacteria</taxon>
        <taxon>Pseudomonadati</taxon>
        <taxon>Pseudomonadota</taxon>
        <taxon>Betaproteobacteria</taxon>
        <taxon>Rhodocyclales</taxon>
        <taxon>Zoogloeaceae</taxon>
        <taxon>Pseudazoarcus</taxon>
    </lineage>
</organism>
<dbReference type="GO" id="GO:0043165">
    <property type="term" value="P:Gram-negative-bacterium-type cell outer membrane assembly"/>
    <property type="evidence" value="ECO:0007669"/>
    <property type="project" value="UniProtKB-UniRule"/>
</dbReference>
<dbReference type="AlphaFoldDB" id="A0A2I6S4C2"/>
<dbReference type="NCBIfam" id="TIGR03300">
    <property type="entry name" value="assembly_YfgL"/>
    <property type="match status" value="1"/>
</dbReference>
<dbReference type="OrthoDB" id="5173551at2"/>
<proteinExistence type="inferred from homology"/>
<dbReference type="HAMAP" id="MF_00923">
    <property type="entry name" value="OM_assembly_BamB"/>
    <property type="match status" value="1"/>
</dbReference>
<comment type="subcellular location">
    <subcellularLocation>
        <location evidence="4">Cell outer membrane</location>
    </subcellularLocation>
</comment>
<dbReference type="GO" id="GO:0009279">
    <property type="term" value="C:cell outer membrane"/>
    <property type="evidence" value="ECO:0007669"/>
    <property type="project" value="UniProtKB-SubCell"/>
</dbReference>
<comment type="similarity">
    <text evidence="4">Belongs to the BamB family.</text>
</comment>
<dbReference type="SMART" id="SM00564">
    <property type="entry name" value="PQQ"/>
    <property type="match status" value="6"/>
</dbReference>
<keyword evidence="3 4" id="KW-0998">Cell outer membrane</keyword>
<evidence type="ECO:0000256" key="2">
    <source>
        <dbReference type="ARBA" id="ARBA00023136"/>
    </source>
</evidence>
<gene>
    <name evidence="4 6" type="primary">bamB</name>
    <name evidence="6" type="ORF">C0099_03505</name>
</gene>
<keyword evidence="1 4" id="KW-0732">Signal</keyword>
<evidence type="ECO:0000313" key="6">
    <source>
        <dbReference type="EMBL" id="AUN94088.1"/>
    </source>
</evidence>
<evidence type="ECO:0000256" key="4">
    <source>
        <dbReference type="HAMAP-Rule" id="MF_00923"/>
    </source>
</evidence>
<comment type="subunit">
    <text evidence="4">Part of the Bam complex.</text>
</comment>
<dbReference type="Pfam" id="PF13360">
    <property type="entry name" value="PQQ_2"/>
    <property type="match status" value="1"/>
</dbReference>
<dbReference type="PANTHER" id="PTHR34512">
    <property type="entry name" value="CELL SURFACE PROTEIN"/>
    <property type="match status" value="1"/>
</dbReference>
<feature type="domain" description="Pyrrolo-quinoline quinone repeat" evidence="5">
    <location>
        <begin position="66"/>
        <end position="297"/>
    </location>
</feature>
<sequence>MLAAAAAVALAGCSLFGSKPPEPDPVPSFEPRAELRSLWQVGVGSSATYRFQPAVVAGAVYAAGGDGSVVRIDASGGRTQWRRDVGDALSAGVGSDGRTVAVVTVAGEVVALDASSGEERWRAPVGAEVLAAPGVSEQVVVVRTSGNRVLAFESADGARRWTYEREMPALTLRNAVGMTVDERAAIVGYPGGKLVSINLANGGPLWEITVSTPRGVTELERVTDVAGVPVVSGSEVCAVTYQGRAGCFDIVNGRVIWTVEFSSASGLDRSGPLVFVSSARDAIHALDARDGSNVWTQGPLSLRRLSRPLAVGGGVVFGDFEGYVHALDRANGGIIARNRASGGAIQAAPVALGDARFVVQTVGGGVEAFELVGAGRSE</sequence>
<dbReference type="InterPro" id="IPR018391">
    <property type="entry name" value="PQQ_b-propeller_rpt"/>
</dbReference>
<comment type="function">
    <text evidence="4">Part of the outer membrane protein assembly complex, which is involved in assembly and insertion of beta-barrel proteins into the outer membrane.</text>
</comment>
<dbReference type="Proteomes" id="UP000242205">
    <property type="component" value="Chromosome"/>
</dbReference>
<keyword evidence="7" id="KW-1185">Reference proteome</keyword>
<dbReference type="KEGG" id="atw:C0099_03505"/>
<reference evidence="6 7" key="1">
    <citation type="submission" date="2018-01" db="EMBL/GenBank/DDBJ databases">
        <authorList>
            <person name="Fu G.-Y."/>
        </authorList>
    </citation>
    <scope>NUCLEOTIDE SEQUENCE [LARGE SCALE GENOMIC DNA]</scope>
    <source>
        <strain evidence="6 7">SY39</strain>
    </source>
</reference>
<dbReference type="SUPFAM" id="SSF50998">
    <property type="entry name" value="Quinoprotein alcohol dehydrogenase-like"/>
    <property type="match status" value="1"/>
</dbReference>
<evidence type="ECO:0000259" key="5">
    <source>
        <dbReference type="Pfam" id="PF13360"/>
    </source>
</evidence>
<dbReference type="Gene3D" id="2.130.10.10">
    <property type="entry name" value="YVTN repeat-like/Quinoprotein amine dehydrogenase"/>
    <property type="match status" value="1"/>
</dbReference>
<dbReference type="InterPro" id="IPR011047">
    <property type="entry name" value="Quinoprotein_ADH-like_sf"/>
</dbReference>
<dbReference type="InterPro" id="IPR002372">
    <property type="entry name" value="PQQ_rpt_dom"/>
</dbReference>
<dbReference type="GO" id="GO:0051205">
    <property type="term" value="P:protein insertion into membrane"/>
    <property type="evidence" value="ECO:0007669"/>
    <property type="project" value="UniProtKB-UniRule"/>
</dbReference>